<reference evidence="6 7" key="1">
    <citation type="submission" date="2018-01" db="EMBL/GenBank/DDBJ databases">
        <title>Superficieibacter electus gen. nov., sp. nov., an extended-spectrum beta-lactamase possessing member of the Enterobacteriaceae family, isolated from intensive care unit surfaces.</title>
        <authorList>
            <person name="Potter R.F."/>
            <person name="D'Souza A.W."/>
        </authorList>
    </citation>
    <scope>NUCLEOTIDE SEQUENCE [LARGE SCALE GENOMIC DNA]</scope>
    <source>
        <strain evidence="5 7">BP-1</strain>
        <strain evidence="4 6">BP-2</strain>
    </source>
</reference>
<name>A0A2P5GVM4_9ENTR</name>
<dbReference type="SUPFAM" id="SSF56784">
    <property type="entry name" value="HAD-like"/>
    <property type="match status" value="1"/>
</dbReference>
<dbReference type="EMBL" id="PQGE01000001">
    <property type="protein sequence ID" value="POP47598.1"/>
    <property type="molecule type" value="Genomic_DNA"/>
</dbReference>
<dbReference type="Gene3D" id="3.40.50.1000">
    <property type="entry name" value="HAD superfamily/HAD-like"/>
    <property type="match status" value="1"/>
</dbReference>
<dbReference type="GO" id="GO:0000287">
    <property type="term" value="F:magnesium ion binding"/>
    <property type="evidence" value="ECO:0007669"/>
    <property type="project" value="TreeGrafter"/>
</dbReference>
<dbReference type="CDD" id="cd07507">
    <property type="entry name" value="HAD_Pase"/>
    <property type="match status" value="1"/>
</dbReference>
<evidence type="ECO:0000256" key="3">
    <source>
        <dbReference type="ARBA" id="ARBA00022842"/>
    </source>
</evidence>
<dbReference type="InterPro" id="IPR006379">
    <property type="entry name" value="HAD-SF_hydro_IIB"/>
</dbReference>
<keyword evidence="2" id="KW-0378">Hydrolase</keyword>
<proteinExistence type="predicted"/>
<dbReference type="Gene3D" id="3.30.980.20">
    <property type="entry name" value="Putative mannosyl-3-phosphoglycerate phosphatase, domain 2"/>
    <property type="match status" value="1"/>
</dbReference>
<evidence type="ECO:0000313" key="6">
    <source>
        <dbReference type="Proteomes" id="UP000237073"/>
    </source>
</evidence>
<dbReference type="GO" id="GO:0050531">
    <property type="term" value="F:mannosyl-3-phosphoglycerate phosphatase activity"/>
    <property type="evidence" value="ECO:0007669"/>
    <property type="project" value="InterPro"/>
</dbReference>
<dbReference type="NCBIfam" id="TIGR01484">
    <property type="entry name" value="HAD-SF-IIB"/>
    <property type="match status" value="1"/>
</dbReference>
<evidence type="ECO:0000256" key="2">
    <source>
        <dbReference type="ARBA" id="ARBA00022801"/>
    </source>
</evidence>
<dbReference type="OrthoDB" id="193379at2"/>
<dbReference type="Pfam" id="PF08282">
    <property type="entry name" value="Hydrolase_3"/>
    <property type="match status" value="1"/>
</dbReference>
<accession>A0A2P5GVM4</accession>
<dbReference type="Proteomes" id="UP000237073">
    <property type="component" value="Unassembled WGS sequence"/>
</dbReference>
<gene>
    <name evidence="5" type="ORF">CHU32_00120</name>
    <name evidence="4" type="ORF">CHU33_00120</name>
</gene>
<dbReference type="InterPro" id="IPR006381">
    <property type="entry name" value="HAD-SF-IIB-MPGP"/>
</dbReference>
<evidence type="ECO:0000256" key="1">
    <source>
        <dbReference type="ARBA" id="ARBA00022723"/>
    </source>
</evidence>
<organism evidence="5 7">
    <name type="scientific">Superficieibacter electus</name>
    <dbReference type="NCBI Taxonomy" id="2022662"/>
    <lineage>
        <taxon>Bacteria</taxon>
        <taxon>Pseudomonadati</taxon>
        <taxon>Pseudomonadota</taxon>
        <taxon>Gammaproteobacteria</taxon>
        <taxon>Enterobacterales</taxon>
        <taxon>Enterobacteriaceae</taxon>
        <taxon>Superficieibacter</taxon>
    </lineage>
</organism>
<keyword evidence="1" id="KW-0479">Metal-binding</keyword>
<dbReference type="RefSeq" id="WP_103674071.1">
    <property type="nucleotide sequence ID" value="NZ_PQGD01000001.1"/>
</dbReference>
<dbReference type="InterPro" id="IPR036412">
    <property type="entry name" value="HAD-like_sf"/>
</dbReference>
<comment type="caution">
    <text evidence="5">The sequence shown here is derived from an EMBL/GenBank/DDBJ whole genome shotgun (WGS) entry which is preliminary data.</text>
</comment>
<dbReference type="InterPro" id="IPR023214">
    <property type="entry name" value="HAD_sf"/>
</dbReference>
<keyword evidence="6" id="KW-1185">Reference proteome</keyword>
<dbReference type="AlphaFoldDB" id="A0A2P5GVM4"/>
<protein>
    <submittedName>
        <fullName evidence="5">Mannosyl-3-phosphoglycerate phosphatase-related protein</fullName>
    </submittedName>
</protein>
<evidence type="ECO:0000313" key="5">
    <source>
        <dbReference type="EMBL" id="POP50609.1"/>
    </source>
</evidence>
<dbReference type="EMBL" id="PQGD01000001">
    <property type="protein sequence ID" value="POP50609.1"/>
    <property type="molecule type" value="Genomic_DNA"/>
</dbReference>
<dbReference type="PANTHER" id="PTHR10000:SF8">
    <property type="entry name" value="HAD SUPERFAMILY HYDROLASE-LIKE, TYPE 3"/>
    <property type="match status" value="1"/>
</dbReference>
<dbReference type="GO" id="GO:0051479">
    <property type="term" value="P:mannosylglycerate biosynthetic process"/>
    <property type="evidence" value="ECO:0007669"/>
    <property type="project" value="InterPro"/>
</dbReference>
<dbReference type="Proteomes" id="UP000247005">
    <property type="component" value="Unassembled WGS sequence"/>
</dbReference>
<dbReference type="PANTHER" id="PTHR10000">
    <property type="entry name" value="PHOSPHOSERINE PHOSPHATASE"/>
    <property type="match status" value="1"/>
</dbReference>
<sequence length="275" mass="31038">MPDLREPLLVFTDLEGTLLESHTWDWQPAAPWLDRLKEAGIPVILCSSKTSAEMLQIQKELNLEGLPFIAENGAVIQLDAHWQDEAHFPRLIAGSPQQEIIRILNQLREKEGFKFTTFSDVDEQVISDWTGLNNVHATLARQQEASETLIWRDSDERMADFAATLTSLGMHFVQGARFWHVHDRSADKAQAVSFLLNLYQQREGKRRTTLGLGDGPNDAPLLDVVDYAVVVKGLTRDGIKLQRNDPQRVYHTAQEGPAGWSEGMAHFFPSHHPAQ</sequence>
<evidence type="ECO:0000313" key="7">
    <source>
        <dbReference type="Proteomes" id="UP000247005"/>
    </source>
</evidence>
<dbReference type="NCBIfam" id="TIGR02463">
    <property type="entry name" value="MPGP_rel"/>
    <property type="match status" value="1"/>
</dbReference>
<keyword evidence="3" id="KW-0460">Magnesium</keyword>
<dbReference type="GO" id="GO:0005829">
    <property type="term" value="C:cytosol"/>
    <property type="evidence" value="ECO:0007669"/>
    <property type="project" value="TreeGrafter"/>
</dbReference>
<dbReference type="NCBIfam" id="TIGR01486">
    <property type="entry name" value="HAD-SF-IIB-MPGP"/>
    <property type="match status" value="1"/>
</dbReference>
<evidence type="ECO:0000313" key="4">
    <source>
        <dbReference type="EMBL" id="POP47598.1"/>
    </source>
</evidence>
<dbReference type="NCBIfam" id="NF002976">
    <property type="entry name" value="PRK03669.1"/>
    <property type="match status" value="1"/>
</dbReference>